<protein>
    <submittedName>
        <fullName evidence="2">TRAP transporter substrate-binding protein</fullName>
    </submittedName>
</protein>
<evidence type="ECO:0000313" key="2">
    <source>
        <dbReference type="EMBL" id="AUN95204.1"/>
    </source>
</evidence>
<dbReference type="NCBIfam" id="TIGR02122">
    <property type="entry name" value="TRAP_TAXI"/>
    <property type="match status" value="1"/>
</dbReference>
<dbReference type="PANTHER" id="PTHR42941">
    <property type="entry name" value="SLL1037 PROTEIN"/>
    <property type="match status" value="1"/>
</dbReference>
<keyword evidence="3" id="KW-1185">Reference proteome</keyword>
<dbReference type="AlphaFoldDB" id="A0A2I6S7H2"/>
<dbReference type="OrthoDB" id="9780180at2"/>
<dbReference type="KEGG" id="atw:C0099_09850"/>
<dbReference type="Proteomes" id="UP000242205">
    <property type="component" value="Chromosome"/>
</dbReference>
<gene>
    <name evidence="2" type="ORF">C0099_09850</name>
</gene>
<dbReference type="Gene3D" id="3.40.190.10">
    <property type="entry name" value="Periplasmic binding protein-like II"/>
    <property type="match status" value="2"/>
</dbReference>
<keyword evidence="1" id="KW-0732">Signal</keyword>
<dbReference type="SUPFAM" id="SSF53850">
    <property type="entry name" value="Periplasmic binding protein-like II"/>
    <property type="match status" value="1"/>
</dbReference>
<evidence type="ECO:0000256" key="1">
    <source>
        <dbReference type="SAM" id="SignalP"/>
    </source>
</evidence>
<dbReference type="InterPro" id="IPR011852">
    <property type="entry name" value="TRAP_TAXI"/>
</dbReference>
<dbReference type="EMBL" id="CP025682">
    <property type="protein sequence ID" value="AUN95204.1"/>
    <property type="molecule type" value="Genomic_DNA"/>
</dbReference>
<feature type="chain" id="PRO_5014339095" evidence="1">
    <location>
        <begin position="27"/>
        <end position="331"/>
    </location>
</feature>
<accession>A0A2I6S7H2</accession>
<dbReference type="RefSeq" id="WP_102247270.1">
    <property type="nucleotide sequence ID" value="NZ_CP025682.1"/>
</dbReference>
<reference evidence="2 3" key="1">
    <citation type="submission" date="2018-01" db="EMBL/GenBank/DDBJ databases">
        <authorList>
            <person name="Fu G.-Y."/>
        </authorList>
    </citation>
    <scope>NUCLEOTIDE SEQUENCE [LARGE SCALE GENOMIC DNA]</scope>
    <source>
        <strain evidence="2 3">SY39</strain>
    </source>
</reference>
<evidence type="ECO:0000313" key="3">
    <source>
        <dbReference type="Proteomes" id="UP000242205"/>
    </source>
</evidence>
<organism evidence="2 3">
    <name type="scientific">Pseudazoarcus pumilus</name>
    <dbReference type="NCBI Taxonomy" id="2067960"/>
    <lineage>
        <taxon>Bacteria</taxon>
        <taxon>Pseudomonadati</taxon>
        <taxon>Pseudomonadota</taxon>
        <taxon>Betaproteobacteria</taxon>
        <taxon>Rhodocyclales</taxon>
        <taxon>Zoogloeaceae</taxon>
        <taxon>Pseudazoarcus</taxon>
    </lineage>
</organism>
<sequence>MLHSIRKHITGIAMVATLAAPGLSMAADPAEIRFAAAPTGSTWYAYAGAFRAAALEALPAGSVIEIMNTPMAIANTKLLHGERADMGMIFPPVASWATQAFGPFDAKVDNVRGLVGGVDEYFQRITVQKDFPLESLADIKAKKIAVRIGTGPQGSLNEYIARLILAANDLTYEDIEKLGGSVTMNGFGVLRNEFGDGRIDMIIGITTEGHPNTAQLSIAPGHRFLSLSDKAVKYLQEYGFQPATMPANMFEGQSEPVVGVGFPTSLYVTESMSDEHAYLLAKGIMESRESLMRQFGSMRNWKPENSASMDGLQMPLHPGAERYYREAGLLK</sequence>
<dbReference type="PANTHER" id="PTHR42941:SF1">
    <property type="entry name" value="SLL1037 PROTEIN"/>
    <property type="match status" value="1"/>
</dbReference>
<feature type="signal peptide" evidence="1">
    <location>
        <begin position="1"/>
        <end position="26"/>
    </location>
</feature>
<proteinExistence type="predicted"/>
<dbReference type="Pfam" id="PF16868">
    <property type="entry name" value="NMT1_3"/>
    <property type="match status" value="1"/>
</dbReference>
<name>A0A2I6S7H2_9RHOO</name>